<evidence type="ECO:0000313" key="3">
    <source>
        <dbReference type="Proteomes" id="UP000583266"/>
    </source>
</evidence>
<reference evidence="2 3" key="1">
    <citation type="submission" date="2020-04" db="EMBL/GenBank/DDBJ databases">
        <title>Chitinophaga sp. G-6-1-13 sp. nov., isolated from soil.</title>
        <authorList>
            <person name="Dahal R.H."/>
            <person name="Chaudhary D.K."/>
        </authorList>
    </citation>
    <scope>NUCLEOTIDE SEQUENCE [LARGE SCALE GENOMIC DNA]</scope>
    <source>
        <strain evidence="2 3">G-6-1-13</strain>
    </source>
</reference>
<gene>
    <name evidence="2" type="ORF">HHL17_30590</name>
</gene>
<name>A0A848GWI3_9BACT</name>
<dbReference type="InterPro" id="IPR025272">
    <property type="entry name" value="SocA_Panacea"/>
</dbReference>
<dbReference type="EMBL" id="JABBGC010000004">
    <property type="protein sequence ID" value="NML41572.1"/>
    <property type="molecule type" value="Genomic_DNA"/>
</dbReference>
<sequence length="195" mass="22497">MASTKKRLKGSRPYQPNLAAHTADQVADWFLARLDTNAGDTISPLKLQKLVYYAQAWHLVVFNQLLFSEPIQAWVHGPVVPSLYQRFKDNCRDCLIGINTNGLEKTNFSTETEDLLNEVYSIYGEHSASYLEELTHREMPWIMARKGLPLYQRSEEVITVESMIDYYKALKNGKKHKSILSPTRFNIDFELSRNP</sequence>
<evidence type="ECO:0000259" key="1">
    <source>
        <dbReference type="Pfam" id="PF13274"/>
    </source>
</evidence>
<comment type="caution">
    <text evidence="2">The sequence shown here is derived from an EMBL/GenBank/DDBJ whole genome shotgun (WGS) entry which is preliminary data.</text>
</comment>
<evidence type="ECO:0000313" key="2">
    <source>
        <dbReference type="EMBL" id="NML41572.1"/>
    </source>
</evidence>
<keyword evidence="3" id="KW-1185">Reference proteome</keyword>
<accession>A0A848GWI3</accession>
<proteinExistence type="predicted"/>
<dbReference type="Pfam" id="PF13274">
    <property type="entry name" value="SocA_Panacea"/>
    <property type="match status" value="1"/>
</dbReference>
<organism evidence="2 3">
    <name type="scientific">Chitinophaga fulva</name>
    <dbReference type="NCBI Taxonomy" id="2728842"/>
    <lineage>
        <taxon>Bacteria</taxon>
        <taxon>Pseudomonadati</taxon>
        <taxon>Bacteroidota</taxon>
        <taxon>Chitinophagia</taxon>
        <taxon>Chitinophagales</taxon>
        <taxon>Chitinophagaceae</taxon>
        <taxon>Chitinophaga</taxon>
    </lineage>
</organism>
<dbReference type="AlphaFoldDB" id="A0A848GWI3"/>
<dbReference type="Proteomes" id="UP000583266">
    <property type="component" value="Unassembled WGS sequence"/>
</dbReference>
<feature type="domain" description="Antitoxin SocA-like Panacea" evidence="1">
    <location>
        <begin position="47"/>
        <end position="141"/>
    </location>
</feature>
<protein>
    <submittedName>
        <fullName evidence="2">SocA family protein</fullName>
    </submittedName>
</protein>